<protein>
    <submittedName>
        <fullName evidence="1">Uncharacterized protein</fullName>
    </submittedName>
</protein>
<proteinExistence type="predicted"/>
<keyword evidence="2" id="KW-1185">Reference proteome</keyword>
<evidence type="ECO:0000313" key="1">
    <source>
        <dbReference type="EMBL" id="CCG84811.1"/>
    </source>
</evidence>
<name>R4XG01_TAPDE</name>
<organism evidence="1 2">
    <name type="scientific">Taphrina deformans (strain PYCC 5710 / ATCC 11124 / CBS 356.35 / IMI 108563 / JCM 9778 / NBRC 8474)</name>
    <name type="common">Peach leaf curl fungus</name>
    <name type="synonym">Lalaria deformans</name>
    <dbReference type="NCBI Taxonomy" id="1097556"/>
    <lineage>
        <taxon>Eukaryota</taxon>
        <taxon>Fungi</taxon>
        <taxon>Dikarya</taxon>
        <taxon>Ascomycota</taxon>
        <taxon>Taphrinomycotina</taxon>
        <taxon>Taphrinomycetes</taxon>
        <taxon>Taphrinales</taxon>
        <taxon>Taphrinaceae</taxon>
        <taxon>Taphrina</taxon>
    </lineage>
</organism>
<dbReference type="EMBL" id="CAHR02000313">
    <property type="protein sequence ID" value="CCG84811.1"/>
    <property type="molecule type" value="Genomic_DNA"/>
</dbReference>
<dbReference type="AlphaFoldDB" id="R4XG01"/>
<dbReference type="STRING" id="1097556.R4XG01"/>
<evidence type="ECO:0000313" key="2">
    <source>
        <dbReference type="Proteomes" id="UP000013776"/>
    </source>
</evidence>
<accession>R4XG01</accession>
<reference evidence="1 2" key="1">
    <citation type="journal article" date="2013" name="MBio">
        <title>Genome sequencing of the plant pathogen Taphrina deformans, the causal agent of peach leaf curl.</title>
        <authorList>
            <person name="Cisse O.H."/>
            <person name="Almeida J.M.G.C.F."/>
            <person name="Fonseca A."/>
            <person name="Kumar A.A."/>
            <person name="Salojaervi J."/>
            <person name="Overmyer K."/>
            <person name="Hauser P.M."/>
            <person name="Pagni M."/>
        </authorList>
    </citation>
    <scope>NUCLEOTIDE SEQUENCE [LARGE SCALE GENOMIC DNA]</scope>
    <source>
        <strain evidence="2">PYCC 5710 / ATCC 11124 / CBS 356.35 / IMI 108563 / JCM 9778 / NBRC 8474</strain>
    </source>
</reference>
<gene>
    <name evidence="1" type="ORF">TAPDE_005357</name>
</gene>
<dbReference type="VEuPathDB" id="FungiDB:TAPDE_005357"/>
<comment type="caution">
    <text evidence="1">The sequence shown here is derived from an EMBL/GenBank/DDBJ whole genome shotgun (WGS) entry which is preliminary data.</text>
</comment>
<dbReference type="Proteomes" id="UP000013776">
    <property type="component" value="Unassembled WGS sequence"/>
</dbReference>
<sequence length="81" mass="9115">MSNLADQPTESERHQALTEALGAAQDVNAFREIILQMDKEHRLALEALRARSGCSEHLKFKLNTPDEFHDGAEIQSGTRRL</sequence>